<dbReference type="InterPro" id="IPR050508">
    <property type="entry name" value="Methyltransf_Superfamily"/>
</dbReference>
<dbReference type="InterPro" id="IPR029063">
    <property type="entry name" value="SAM-dependent_MTases_sf"/>
</dbReference>
<keyword evidence="2" id="KW-0808">Transferase</keyword>
<dbReference type="GO" id="GO:0032259">
    <property type="term" value="P:methylation"/>
    <property type="evidence" value="ECO:0007669"/>
    <property type="project" value="UniProtKB-KW"/>
</dbReference>
<dbReference type="PANTHER" id="PTHR42912">
    <property type="entry name" value="METHYLTRANSFERASE"/>
    <property type="match status" value="1"/>
</dbReference>
<evidence type="ECO:0000313" key="2">
    <source>
        <dbReference type="EMBL" id="SFE47781.1"/>
    </source>
</evidence>
<dbReference type="Pfam" id="PF13649">
    <property type="entry name" value="Methyltransf_25"/>
    <property type="match status" value="1"/>
</dbReference>
<keyword evidence="2" id="KW-0489">Methyltransferase</keyword>
<protein>
    <submittedName>
        <fullName evidence="2">Methyltransferase domain-containing protein</fullName>
    </submittedName>
</protein>
<feature type="domain" description="Methyltransferase" evidence="1">
    <location>
        <begin position="47"/>
        <end position="141"/>
    </location>
</feature>
<evidence type="ECO:0000259" key="1">
    <source>
        <dbReference type="Pfam" id="PF13649"/>
    </source>
</evidence>
<evidence type="ECO:0000313" key="3">
    <source>
        <dbReference type="Proteomes" id="UP000199400"/>
    </source>
</evidence>
<dbReference type="Gene3D" id="3.40.50.150">
    <property type="entry name" value="Vaccinia Virus protein VP39"/>
    <property type="match status" value="1"/>
</dbReference>
<dbReference type="CDD" id="cd02440">
    <property type="entry name" value="AdoMet_MTases"/>
    <property type="match status" value="1"/>
</dbReference>
<name>A0A1I2AUY8_9BACT</name>
<accession>A0A1I2AUY8</accession>
<dbReference type="GO" id="GO:0008168">
    <property type="term" value="F:methyltransferase activity"/>
    <property type="evidence" value="ECO:0007669"/>
    <property type="project" value="UniProtKB-KW"/>
</dbReference>
<reference evidence="3" key="1">
    <citation type="submission" date="2016-10" db="EMBL/GenBank/DDBJ databases">
        <authorList>
            <person name="Varghese N."/>
            <person name="Submissions S."/>
        </authorList>
    </citation>
    <scope>NUCLEOTIDE SEQUENCE [LARGE SCALE GENOMIC DNA]</scope>
    <source>
        <strain evidence="3">ATCC 25963</strain>
    </source>
</reference>
<organism evidence="2 3">
    <name type="scientific">Nannocystis exedens</name>
    <dbReference type="NCBI Taxonomy" id="54"/>
    <lineage>
        <taxon>Bacteria</taxon>
        <taxon>Pseudomonadati</taxon>
        <taxon>Myxococcota</taxon>
        <taxon>Polyangia</taxon>
        <taxon>Nannocystales</taxon>
        <taxon>Nannocystaceae</taxon>
        <taxon>Nannocystis</taxon>
    </lineage>
</organism>
<dbReference type="RefSeq" id="WP_170136295.1">
    <property type="nucleotide sequence ID" value="NZ_FOMX01000014.1"/>
</dbReference>
<dbReference type="InterPro" id="IPR041698">
    <property type="entry name" value="Methyltransf_25"/>
</dbReference>
<dbReference type="Proteomes" id="UP000199400">
    <property type="component" value="Unassembled WGS sequence"/>
</dbReference>
<dbReference type="SUPFAM" id="SSF53335">
    <property type="entry name" value="S-adenosyl-L-methionine-dependent methyltransferases"/>
    <property type="match status" value="1"/>
</dbReference>
<keyword evidence="3" id="KW-1185">Reference proteome</keyword>
<dbReference type="EMBL" id="FOMX01000014">
    <property type="protein sequence ID" value="SFE47781.1"/>
    <property type="molecule type" value="Genomic_DNA"/>
</dbReference>
<proteinExistence type="predicted"/>
<dbReference type="AlphaFoldDB" id="A0A1I2AUY8"/>
<sequence length="270" mass="30100">MQSLDHYFQSTYDRVAEFYDDLWSPNVKTPNERLTRDLHLRRGERLVDLACGSGAATLPMMRLIAPGETVAVDPSENMLRLAVERAAEEGLHLVPVNSKAEDFIADAPAHSFDVVSMRFALAYLDWPRVLPAMGRLVRPGGRVGILTSLATSAPQAMATYHKFAEHLELDTVAEPPTPREVDPVLDLLGRGGLVIDTCWQHNFRLWFKSGVDATRWLLDTGYITHPALSALEGEIKDAMIELFGSHLEDGFREDEGVPLDFFFAGVIARR</sequence>
<gene>
    <name evidence="2" type="ORF">SAMN02745121_04394</name>
</gene>
<dbReference type="STRING" id="54.SAMN02745121_04394"/>